<dbReference type="GO" id="GO:0005634">
    <property type="term" value="C:nucleus"/>
    <property type="evidence" value="ECO:0000318"/>
    <property type="project" value="GO_Central"/>
</dbReference>
<accession>A0A251UKH1</accession>
<dbReference type="Pfam" id="PF03959">
    <property type="entry name" value="FSH1"/>
    <property type="match status" value="1"/>
</dbReference>
<gene>
    <name evidence="4" type="ORF">HannXRQ_Chr05g0130291</name>
    <name evidence="3" type="ORF">HanXRQr2_Chr07g0290911</name>
</gene>
<evidence type="ECO:0000313" key="5">
    <source>
        <dbReference type="Proteomes" id="UP000215914"/>
    </source>
</evidence>
<dbReference type="InterPro" id="IPR005645">
    <property type="entry name" value="FSH-like_dom"/>
</dbReference>
<dbReference type="STRING" id="4232.A0A251UKH1"/>
<dbReference type="GO" id="GO:0016787">
    <property type="term" value="F:hydrolase activity"/>
    <property type="evidence" value="ECO:0000318"/>
    <property type="project" value="GO_Central"/>
</dbReference>
<keyword evidence="1" id="KW-0732">Signal</keyword>
<dbReference type="InterPro" id="IPR029058">
    <property type="entry name" value="AB_hydrolase_fold"/>
</dbReference>
<dbReference type="Gene3D" id="3.40.50.1820">
    <property type="entry name" value="alpha/beta hydrolase"/>
    <property type="match status" value="1"/>
</dbReference>
<keyword evidence="5" id="KW-1185">Reference proteome</keyword>
<dbReference type="InParanoid" id="A0A251UKH1"/>
<organism evidence="4 5">
    <name type="scientific">Helianthus annuus</name>
    <name type="common">Common sunflower</name>
    <dbReference type="NCBI Taxonomy" id="4232"/>
    <lineage>
        <taxon>Eukaryota</taxon>
        <taxon>Viridiplantae</taxon>
        <taxon>Streptophyta</taxon>
        <taxon>Embryophyta</taxon>
        <taxon>Tracheophyta</taxon>
        <taxon>Spermatophyta</taxon>
        <taxon>Magnoliopsida</taxon>
        <taxon>eudicotyledons</taxon>
        <taxon>Gunneridae</taxon>
        <taxon>Pentapetalae</taxon>
        <taxon>asterids</taxon>
        <taxon>campanulids</taxon>
        <taxon>Asterales</taxon>
        <taxon>Asteraceae</taxon>
        <taxon>Asteroideae</taxon>
        <taxon>Heliantheae alliance</taxon>
        <taxon>Heliantheae</taxon>
        <taxon>Helianthus</taxon>
    </lineage>
</organism>
<dbReference type="PANTHER" id="PTHR22778">
    <property type="entry name" value="OVARIAN CANCER GENE-2 PROTEIN-RELATED"/>
    <property type="match status" value="1"/>
</dbReference>
<reference evidence="3 5" key="1">
    <citation type="journal article" date="2017" name="Nature">
        <title>The sunflower genome provides insights into oil metabolism, flowering and Asterid evolution.</title>
        <authorList>
            <person name="Badouin H."/>
            <person name="Gouzy J."/>
            <person name="Grassa C.J."/>
            <person name="Murat F."/>
            <person name="Staton S.E."/>
            <person name="Cottret L."/>
            <person name="Lelandais-Briere C."/>
            <person name="Owens G.L."/>
            <person name="Carrere S."/>
            <person name="Mayjonade B."/>
            <person name="Legrand L."/>
            <person name="Gill N."/>
            <person name="Kane N.C."/>
            <person name="Bowers J.E."/>
            <person name="Hubner S."/>
            <person name="Bellec A."/>
            <person name="Berard A."/>
            <person name="Berges H."/>
            <person name="Blanchet N."/>
            <person name="Boniface M.C."/>
            <person name="Brunel D."/>
            <person name="Catrice O."/>
            <person name="Chaidir N."/>
            <person name="Claudel C."/>
            <person name="Donnadieu C."/>
            <person name="Faraut T."/>
            <person name="Fievet G."/>
            <person name="Helmstetter N."/>
            <person name="King M."/>
            <person name="Knapp S.J."/>
            <person name="Lai Z."/>
            <person name="Le Paslier M.C."/>
            <person name="Lippi Y."/>
            <person name="Lorenzon L."/>
            <person name="Mandel J.R."/>
            <person name="Marage G."/>
            <person name="Marchand G."/>
            <person name="Marquand E."/>
            <person name="Bret-Mestries E."/>
            <person name="Morien E."/>
            <person name="Nambeesan S."/>
            <person name="Nguyen T."/>
            <person name="Pegot-Espagnet P."/>
            <person name="Pouilly N."/>
            <person name="Raftis F."/>
            <person name="Sallet E."/>
            <person name="Schiex T."/>
            <person name="Thomas J."/>
            <person name="Vandecasteele C."/>
            <person name="Vares D."/>
            <person name="Vear F."/>
            <person name="Vautrin S."/>
            <person name="Crespi M."/>
            <person name="Mangin B."/>
            <person name="Burke J.M."/>
            <person name="Salse J."/>
            <person name="Munos S."/>
            <person name="Vincourt P."/>
            <person name="Rieseberg L.H."/>
            <person name="Langlade N.B."/>
        </authorList>
    </citation>
    <scope>NUCLEOTIDE SEQUENCE [LARGE SCALE GENOMIC DNA]</scope>
    <source>
        <strain evidence="5">cv. SF193</strain>
        <tissue evidence="3">Leaves</tissue>
    </source>
</reference>
<name>A0A251UKH1_HELAN</name>
<reference evidence="3" key="3">
    <citation type="submission" date="2020-06" db="EMBL/GenBank/DDBJ databases">
        <title>Helianthus annuus Genome sequencing and assembly Release 2.</title>
        <authorList>
            <person name="Gouzy J."/>
            <person name="Langlade N."/>
            <person name="Munos S."/>
        </authorList>
    </citation>
    <scope>NUCLEOTIDE SEQUENCE</scope>
    <source>
        <tissue evidence="3">Leaves</tissue>
    </source>
</reference>
<dbReference type="OMA" id="ESWVASK"/>
<dbReference type="SUPFAM" id="SSF53474">
    <property type="entry name" value="alpha/beta-Hydrolases"/>
    <property type="match status" value="1"/>
</dbReference>
<reference evidence="4" key="2">
    <citation type="submission" date="2017-02" db="EMBL/GenBank/DDBJ databases">
        <title>Sunflower complete genome.</title>
        <authorList>
            <person name="Langlade N."/>
            <person name="Munos S."/>
        </authorList>
    </citation>
    <scope>NUCLEOTIDE SEQUENCE [LARGE SCALE GENOMIC DNA]</scope>
    <source>
        <tissue evidence="4">Leaves</tissue>
    </source>
</reference>
<dbReference type="AlphaFoldDB" id="A0A251UKH1"/>
<feature type="domain" description="Serine hydrolase" evidence="2">
    <location>
        <begin position="72"/>
        <end position="256"/>
    </location>
</feature>
<dbReference type="GO" id="GO:0005737">
    <property type="term" value="C:cytoplasm"/>
    <property type="evidence" value="ECO:0000318"/>
    <property type="project" value="GO_Central"/>
</dbReference>
<dbReference type="EMBL" id="MNCJ02000322">
    <property type="protein sequence ID" value="KAF5798271.1"/>
    <property type="molecule type" value="Genomic_DNA"/>
</dbReference>
<dbReference type="PANTHER" id="PTHR22778:SF52">
    <property type="entry name" value="SERINE HYDROLASE FSH DOMAIN-CONTAINING PROTEIN"/>
    <property type="match status" value="1"/>
</dbReference>
<dbReference type="Proteomes" id="UP000215914">
    <property type="component" value="Chromosome 5"/>
</dbReference>
<feature type="signal peptide" evidence="1">
    <location>
        <begin position="1"/>
        <end position="28"/>
    </location>
</feature>
<evidence type="ECO:0000313" key="3">
    <source>
        <dbReference type="EMBL" id="KAF5798271.1"/>
    </source>
</evidence>
<dbReference type="EMBL" id="CM007894">
    <property type="protein sequence ID" value="OTG23860.1"/>
    <property type="molecule type" value="Genomic_DNA"/>
</dbReference>
<dbReference type="Gramene" id="mRNA:HanXRQr2_Chr07g0290911">
    <property type="protein sequence ID" value="mRNA:HanXRQr2_Chr07g0290911"/>
    <property type="gene ID" value="HanXRQr2_Chr07g0290911"/>
</dbReference>
<evidence type="ECO:0000259" key="2">
    <source>
        <dbReference type="Pfam" id="PF03959"/>
    </source>
</evidence>
<evidence type="ECO:0000313" key="4">
    <source>
        <dbReference type="EMBL" id="OTG23860.1"/>
    </source>
</evidence>
<proteinExistence type="predicted"/>
<sequence length="273" mass="30582">MKTRIKCSLRLFCLILISLFALEIYASSRIVSDIIYESFDESFEESWVASKTEDYLAKHKDIQKMESNETPKKPRFLCLHGHGSNATLLEDHFKNWPNFVLEKMDFVYINGPFPVADELFEWYTTDEDYKTENFDEGIAYIEDRMVELGPFDGVLGFSQGAFVAGALPGMQAQGLCLTKVGKIEHVIIISGGKLGGTLPSPKLAENAYSSPINIPSLHIYGETDVVRLSAPKLIEAYVDPLVIVHPGGHEVPKLDEDGLKIMFEFLKKINAIA</sequence>
<keyword evidence="4" id="KW-0378">Hydrolase</keyword>
<feature type="chain" id="PRO_5012309887" evidence="1">
    <location>
        <begin position="29"/>
        <end position="273"/>
    </location>
</feature>
<protein>
    <submittedName>
        <fullName evidence="4">Putative serine hydrolase FSH</fullName>
    </submittedName>
    <submittedName>
        <fullName evidence="3">Serine hydrolase FSH, alpha/Beta hydrolase</fullName>
    </submittedName>
</protein>
<evidence type="ECO:0000256" key="1">
    <source>
        <dbReference type="SAM" id="SignalP"/>
    </source>
</evidence>